<accession>A0A3S1CBG0</accession>
<reference evidence="1" key="1">
    <citation type="submission" date="2018-12" db="EMBL/GenBank/DDBJ databases">
        <authorList>
            <person name="Will S."/>
            <person name="Neumann-Schaal M."/>
            <person name="Henke P."/>
        </authorList>
    </citation>
    <scope>NUCLEOTIDE SEQUENCE</scope>
    <source>
        <strain evidence="1">PCC 7102</strain>
    </source>
</reference>
<evidence type="ECO:0000313" key="2">
    <source>
        <dbReference type="Proteomes" id="UP000271624"/>
    </source>
</evidence>
<reference evidence="1" key="2">
    <citation type="journal article" date="2019" name="Genome Biol. Evol.">
        <title>Day and night: Metabolic profiles and evolutionary relationships of six axenic non-marine cyanobacteria.</title>
        <authorList>
            <person name="Will S.E."/>
            <person name="Henke P."/>
            <person name="Boedeker C."/>
            <person name="Huang S."/>
            <person name="Brinkmann H."/>
            <person name="Rohde M."/>
            <person name="Jarek M."/>
            <person name="Friedl T."/>
            <person name="Seufert S."/>
            <person name="Schumacher M."/>
            <person name="Overmann J."/>
            <person name="Neumann-Schaal M."/>
            <person name="Petersen J."/>
        </authorList>
    </citation>
    <scope>NUCLEOTIDE SEQUENCE [LARGE SCALE GENOMIC DNA]</scope>
    <source>
        <strain evidence="1">PCC 7102</strain>
    </source>
</reference>
<sequence>MLLAFDNYLNINLYLSEKPFTFLSIYTSHCTKFCIAGVHMNQNLKKLNNLARLRNRVSLLKTCNKNKDFV</sequence>
<dbReference type="AlphaFoldDB" id="A0A3S1CBG0"/>
<evidence type="ECO:0000313" key="1">
    <source>
        <dbReference type="EMBL" id="RUS98646.1"/>
    </source>
</evidence>
<proteinExistence type="predicted"/>
<organism evidence="1 2">
    <name type="scientific">Dulcicalothrix desertica PCC 7102</name>
    <dbReference type="NCBI Taxonomy" id="232991"/>
    <lineage>
        <taxon>Bacteria</taxon>
        <taxon>Bacillati</taxon>
        <taxon>Cyanobacteriota</taxon>
        <taxon>Cyanophyceae</taxon>
        <taxon>Nostocales</taxon>
        <taxon>Calotrichaceae</taxon>
        <taxon>Dulcicalothrix</taxon>
    </lineage>
</organism>
<keyword evidence="2" id="KW-1185">Reference proteome</keyword>
<comment type="caution">
    <text evidence="1">The sequence shown here is derived from an EMBL/GenBank/DDBJ whole genome shotgun (WGS) entry which is preliminary data.</text>
</comment>
<dbReference type="EMBL" id="RSCL01000028">
    <property type="protein sequence ID" value="RUS98646.1"/>
    <property type="molecule type" value="Genomic_DNA"/>
</dbReference>
<protein>
    <submittedName>
        <fullName evidence="1">Uncharacterized protein</fullName>
    </submittedName>
</protein>
<dbReference type="Proteomes" id="UP000271624">
    <property type="component" value="Unassembled WGS sequence"/>
</dbReference>
<gene>
    <name evidence="1" type="ORF">DSM106972_080320</name>
</gene>
<name>A0A3S1CBG0_9CYAN</name>